<dbReference type="Proteomes" id="UP000077671">
    <property type="component" value="Unassembled WGS sequence"/>
</dbReference>
<dbReference type="InterPro" id="IPR001623">
    <property type="entry name" value="DnaJ_domain"/>
</dbReference>
<sequence length="424" mass="47790">MSSGLPDPYTILGLDQEQASDPRTVRQAYYREALHWHPDRALPERKQECESRFKEVAQSFELLSDPASRRAYDDRVAQEAATAEYERGMAADRAQWGRRQQQQQQSQPQQQHDPWGGWQHQHQQQQHPFFRPHFHHPASASASASAFFGQHAQGPAAWNPFGFPPSHGFAARPSADPFQLFDEMAGGRGANSIFAHHARMMNDMHAQASARERSAASDTRSSPMDDFFRDFEQETSREREPSREDFSSRRTPRPRNQRGDEDWGRAPAANRTYSARVEVDDEVPDIGRLFAHIGSSLLSALPALVDHALGSYVTHDGAYDEQQRNNNNNNYNNNNNNNRFQSSFSSFQSSSSSNYGAGGPAGLVSESEQTRIVNGRRQTVRRKVDAEGNETVEILHNDGRRTVTVNGLPDSSDGSSRRERIIEL</sequence>
<reference evidence="4" key="1">
    <citation type="submission" date="2016-04" db="EMBL/GenBank/DDBJ databases">
        <authorList>
            <person name="Nguyen H.D."/>
            <person name="Kesanakurti P."/>
            <person name="Cullis J."/>
            <person name="Levesque C.A."/>
            <person name="Hambleton S."/>
        </authorList>
    </citation>
    <scope>NUCLEOTIDE SEQUENCE</scope>
    <source>
        <strain evidence="4">DAOMC 238032</strain>
    </source>
</reference>
<dbReference type="PANTHER" id="PTHR45168">
    <property type="entry name" value="DNAJ HOMOLOG SUBFAMILY B MEMBER 2"/>
    <property type="match status" value="1"/>
</dbReference>
<evidence type="ECO:0000313" key="3">
    <source>
        <dbReference type="EMBL" id="CAD6945539.1"/>
    </source>
</evidence>
<feature type="region of interest" description="Disordered" evidence="1">
    <location>
        <begin position="402"/>
        <end position="424"/>
    </location>
</feature>
<dbReference type="SUPFAM" id="SSF46565">
    <property type="entry name" value="Chaperone J-domain"/>
    <property type="match status" value="1"/>
</dbReference>
<accession>A0A177U0U4</accession>
<comment type="caution">
    <text evidence="4">The sequence shown here is derived from an EMBL/GenBank/DDBJ whole genome shotgun (WGS) entry which is preliminary data.</text>
</comment>
<dbReference type="Proteomes" id="UP000836402">
    <property type="component" value="Unassembled WGS sequence"/>
</dbReference>
<name>A0A177U0U4_9BASI</name>
<feature type="region of interest" description="Disordered" evidence="1">
    <location>
        <begin position="319"/>
        <end position="378"/>
    </location>
</feature>
<dbReference type="GO" id="GO:0051082">
    <property type="term" value="F:unfolded protein binding"/>
    <property type="evidence" value="ECO:0007669"/>
    <property type="project" value="InterPro"/>
</dbReference>
<dbReference type="EMBL" id="LWDD02001373">
    <property type="protein sequence ID" value="KAE8248656.1"/>
    <property type="molecule type" value="Genomic_DNA"/>
</dbReference>
<reference evidence="4" key="2">
    <citation type="journal article" date="2019" name="IMA Fungus">
        <title>Genome sequencing and comparison of five Tilletia species to identify candidate genes for the detection of regulated species infecting wheat.</title>
        <authorList>
            <person name="Nguyen H.D.T."/>
            <person name="Sultana T."/>
            <person name="Kesanakurti P."/>
            <person name="Hambleton S."/>
        </authorList>
    </citation>
    <scope>NUCLEOTIDE SEQUENCE</scope>
    <source>
        <strain evidence="4">DAOMC 238032</strain>
    </source>
</reference>
<dbReference type="InterPro" id="IPR043183">
    <property type="entry name" value="DNJB2/6-like"/>
</dbReference>
<feature type="compositionally biased region" description="Low complexity" evidence="1">
    <location>
        <begin position="324"/>
        <end position="355"/>
    </location>
</feature>
<feature type="domain" description="J" evidence="2">
    <location>
        <begin position="7"/>
        <end position="76"/>
    </location>
</feature>
<feature type="compositionally biased region" description="Low complexity" evidence="1">
    <location>
        <begin position="100"/>
        <end position="126"/>
    </location>
</feature>
<gene>
    <name evidence="4" type="ORF">A4X03_0g6729</name>
    <name evidence="3" type="ORF">JKIAZH3_G8345</name>
</gene>
<evidence type="ECO:0000256" key="1">
    <source>
        <dbReference type="SAM" id="MobiDB-lite"/>
    </source>
</evidence>
<feature type="region of interest" description="Disordered" evidence="1">
    <location>
        <begin position="205"/>
        <end position="269"/>
    </location>
</feature>
<dbReference type="PANTHER" id="PTHR45168:SF3">
    <property type="entry name" value="DNAJ HEAT SHOCK PROTEIN FAMILY (HSP40) MEMBER B2"/>
    <property type="match status" value="1"/>
</dbReference>
<evidence type="ECO:0000259" key="2">
    <source>
        <dbReference type="PROSITE" id="PS50076"/>
    </source>
</evidence>
<dbReference type="AlphaFoldDB" id="A0A177U0U4"/>
<dbReference type="InterPro" id="IPR018253">
    <property type="entry name" value="DnaJ_domain_CS"/>
</dbReference>
<keyword evidence="6" id="KW-1185">Reference proteome</keyword>
<evidence type="ECO:0000313" key="4">
    <source>
        <dbReference type="EMBL" id="KAE8248656.1"/>
    </source>
</evidence>
<dbReference type="PROSITE" id="PS50076">
    <property type="entry name" value="DNAJ_2"/>
    <property type="match status" value="1"/>
</dbReference>
<feature type="region of interest" description="Disordered" evidence="1">
    <location>
        <begin position="83"/>
        <end position="126"/>
    </location>
</feature>
<feature type="compositionally biased region" description="Basic and acidic residues" evidence="1">
    <location>
        <begin position="226"/>
        <end position="248"/>
    </location>
</feature>
<dbReference type="PROSITE" id="PS00636">
    <property type="entry name" value="DNAJ_1"/>
    <property type="match status" value="1"/>
</dbReference>
<dbReference type="GO" id="GO:0030544">
    <property type="term" value="F:Hsp70 protein binding"/>
    <property type="evidence" value="ECO:0007669"/>
    <property type="project" value="InterPro"/>
</dbReference>
<dbReference type="CDD" id="cd06257">
    <property type="entry name" value="DnaJ"/>
    <property type="match status" value="1"/>
</dbReference>
<reference evidence="3" key="3">
    <citation type="submission" date="2020-10" db="EMBL/GenBank/DDBJ databases">
        <authorList>
            <person name="Sedaghatjoo S."/>
        </authorList>
    </citation>
    <scope>NUCLEOTIDE SEQUENCE</scope>
    <source>
        <strain evidence="3">AZH3</strain>
    </source>
</reference>
<dbReference type="Gene3D" id="1.10.287.110">
    <property type="entry name" value="DnaJ domain"/>
    <property type="match status" value="1"/>
</dbReference>
<dbReference type="EMBL" id="CAJHJG010004879">
    <property type="protein sequence ID" value="CAD6945539.1"/>
    <property type="molecule type" value="Genomic_DNA"/>
</dbReference>
<feature type="compositionally biased region" description="Basic and acidic residues" evidence="1">
    <location>
        <begin position="415"/>
        <end position="424"/>
    </location>
</feature>
<dbReference type="SMART" id="SM00271">
    <property type="entry name" value="DnaJ"/>
    <property type="match status" value="1"/>
</dbReference>
<evidence type="ECO:0000313" key="5">
    <source>
        <dbReference type="Proteomes" id="UP000077671"/>
    </source>
</evidence>
<dbReference type="Pfam" id="PF00226">
    <property type="entry name" value="DnaJ"/>
    <property type="match status" value="1"/>
</dbReference>
<evidence type="ECO:0000313" key="6">
    <source>
        <dbReference type="Proteomes" id="UP000836402"/>
    </source>
</evidence>
<organism evidence="4 5">
    <name type="scientific">Tilletia caries</name>
    <name type="common">wheat bunt fungus</name>
    <dbReference type="NCBI Taxonomy" id="13290"/>
    <lineage>
        <taxon>Eukaryota</taxon>
        <taxon>Fungi</taxon>
        <taxon>Dikarya</taxon>
        <taxon>Basidiomycota</taxon>
        <taxon>Ustilaginomycotina</taxon>
        <taxon>Exobasidiomycetes</taxon>
        <taxon>Tilletiales</taxon>
        <taxon>Tilletiaceae</taxon>
        <taxon>Tilletia</taxon>
    </lineage>
</organism>
<feature type="region of interest" description="Disordered" evidence="1">
    <location>
        <begin position="1"/>
        <end position="22"/>
    </location>
</feature>
<protein>
    <recommendedName>
        <fullName evidence="2">J domain-containing protein</fullName>
    </recommendedName>
</protein>
<dbReference type="InterPro" id="IPR036869">
    <property type="entry name" value="J_dom_sf"/>
</dbReference>
<proteinExistence type="predicted"/>